<proteinExistence type="predicted"/>
<dbReference type="Proteomes" id="UP001341840">
    <property type="component" value="Unassembled WGS sequence"/>
</dbReference>
<keyword evidence="1" id="KW-0812">Transmembrane</keyword>
<name>A0ABU6Y1Z9_9FABA</name>
<dbReference type="EMBL" id="JASCZI010241664">
    <property type="protein sequence ID" value="MED6203964.1"/>
    <property type="molecule type" value="Genomic_DNA"/>
</dbReference>
<sequence length="161" mass="18709">MSRLTKQVHMRGLRASVSACFGGIRVVLGEVRPIVVRDIYWTGWEGYYNRPDELILAIGQAYIICICLTLFGCAYLLVYCVCGVLLCDCLLLSVFVFSSQYKFRRLYRAENPVVGILTPYYSYLFSDYRFTFLEDRRSIKRGVSTVRSPLRHCQFYLCMEN</sequence>
<evidence type="ECO:0000256" key="1">
    <source>
        <dbReference type="SAM" id="Phobius"/>
    </source>
</evidence>
<feature type="transmembrane region" description="Helical" evidence="1">
    <location>
        <begin position="77"/>
        <end position="98"/>
    </location>
</feature>
<accession>A0ABU6Y1Z9</accession>
<protein>
    <submittedName>
        <fullName evidence="2">Uncharacterized protein</fullName>
    </submittedName>
</protein>
<feature type="transmembrane region" description="Helical" evidence="1">
    <location>
        <begin position="54"/>
        <end position="71"/>
    </location>
</feature>
<keyword evidence="3" id="KW-1185">Reference proteome</keyword>
<keyword evidence="1" id="KW-1133">Transmembrane helix</keyword>
<organism evidence="2 3">
    <name type="scientific">Stylosanthes scabra</name>
    <dbReference type="NCBI Taxonomy" id="79078"/>
    <lineage>
        <taxon>Eukaryota</taxon>
        <taxon>Viridiplantae</taxon>
        <taxon>Streptophyta</taxon>
        <taxon>Embryophyta</taxon>
        <taxon>Tracheophyta</taxon>
        <taxon>Spermatophyta</taxon>
        <taxon>Magnoliopsida</taxon>
        <taxon>eudicotyledons</taxon>
        <taxon>Gunneridae</taxon>
        <taxon>Pentapetalae</taxon>
        <taxon>rosids</taxon>
        <taxon>fabids</taxon>
        <taxon>Fabales</taxon>
        <taxon>Fabaceae</taxon>
        <taxon>Papilionoideae</taxon>
        <taxon>50 kb inversion clade</taxon>
        <taxon>dalbergioids sensu lato</taxon>
        <taxon>Dalbergieae</taxon>
        <taxon>Pterocarpus clade</taxon>
        <taxon>Stylosanthes</taxon>
    </lineage>
</organism>
<evidence type="ECO:0000313" key="3">
    <source>
        <dbReference type="Proteomes" id="UP001341840"/>
    </source>
</evidence>
<evidence type="ECO:0000313" key="2">
    <source>
        <dbReference type="EMBL" id="MED6203964.1"/>
    </source>
</evidence>
<comment type="caution">
    <text evidence="2">The sequence shown here is derived from an EMBL/GenBank/DDBJ whole genome shotgun (WGS) entry which is preliminary data.</text>
</comment>
<reference evidence="2 3" key="1">
    <citation type="journal article" date="2023" name="Plants (Basel)">
        <title>Bridging the Gap: Combining Genomics and Transcriptomics Approaches to Understand Stylosanthes scabra, an Orphan Legume from the Brazilian Caatinga.</title>
        <authorList>
            <person name="Ferreira-Neto J.R.C."/>
            <person name="da Silva M.D."/>
            <person name="Binneck E."/>
            <person name="de Melo N.F."/>
            <person name="da Silva R.H."/>
            <person name="de Melo A.L.T.M."/>
            <person name="Pandolfi V."/>
            <person name="Bustamante F.O."/>
            <person name="Brasileiro-Vidal A.C."/>
            <person name="Benko-Iseppon A.M."/>
        </authorList>
    </citation>
    <scope>NUCLEOTIDE SEQUENCE [LARGE SCALE GENOMIC DNA]</scope>
    <source>
        <tissue evidence="2">Leaves</tissue>
    </source>
</reference>
<gene>
    <name evidence="2" type="ORF">PIB30_004551</name>
</gene>
<keyword evidence="1" id="KW-0472">Membrane</keyword>